<dbReference type="PATRIC" id="fig|662480.6.peg.798"/>
<keyword evidence="3" id="KW-1185">Reference proteome</keyword>
<sequence length="149" mass="15252">MASQFGVGAGSGYLYNMEKNDGNFQTIYATGAEGSLAEGVDQVSFHRTAPVVASSDASIALQTSADTELSDGGTAKRYAVAAQSGNVALVGDTSFLEGANLRDADNEVFVGNLAEFLVGGSVEEDALEPMAEGESSPEQSQANRTTSSA</sequence>
<reference evidence="2 3" key="1">
    <citation type="journal article" date="2014" name="PLoS Genet.">
        <title>Phylogenetically driven sequencing of extremely halophilic archaea reveals strategies for static and dynamic osmo-response.</title>
        <authorList>
            <person name="Becker E.A."/>
            <person name="Seitzer P.M."/>
            <person name="Tritt A."/>
            <person name="Larsen D."/>
            <person name="Krusor M."/>
            <person name="Yao A.I."/>
            <person name="Wu D."/>
            <person name="Madern D."/>
            <person name="Eisen J.A."/>
            <person name="Darling A.E."/>
            <person name="Facciotti M.T."/>
        </authorList>
    </citation>
    <scope>NUCLEOTIDE SEQUENCE [LARGE SCALE GENOMIC DNA]</scope>
    <source>
        <strain evidence="2 3">ATCC BAA-897</strain>
    </source>
</reference>
<dbReference type="AlphaFoldDB" id="M0ILE3"/>
<gene>
    <name evidence="2" type="ORF">C441_04029</name>
</gene>
<feature type="compositionally biased region" description="Polar residues" evidence="1">
    <location>
        <begin position="136"/>
        <end position="149"/>
    </location>
</feature>
<dbReference type="Proteomes" id="UP000011508">
    <property type="component" value="Unassembled WGS sequence"/>
</dbReference>
<protein>
    <submittedName>
        <fullName evidence="2">Uncharacterized protein</fullName>
    </submittedName>
</protein>
<name>M0ILE3_9EURY</name>
<dbReference type="EMBL" id="AOLM01000006">
    <property type="protein sequence ID" value="ELZ96678.1"/>
    <property type="molecule type" value="Genomic_DNA"/>
</dbReference>
<proteinExistence type="predicted"/>
<organism evidence="2 3">
    <name type="scientific">Haloferax sulfurifontis ATCC BAA-897</name>
    <dbReference type="NCBI Taxonomy" id="662480"/>
    <lineage>
        <taxon>Archaea</taxon>
        <taxon>Methanobacteriati</taxon>
        <taxon>Methanobacteriota</taxon>
        <taxon>Stenosarchaea group</taxon>
        <taxon>Halobacteria</taxon>
        <taxon>Halobacteriales</taxon>
        <taxon>Haloferacaceae</taxon>
        <taxon>Haloferax</taxon>
    </lineage>
</organism>
<comment type="caution">
    <text evidence="2">The sequence shown here is derived from an EMBL/GenBank/DDBJ whole genome shotgun (WGS) entry which is preliminary data.</text>
</comment>
<feature type="region of interest" description="Disordered" evidence="1">
    <location>
        <begin position="124"/>
        <end position="149"/>
    </location>
</feature>
<evidence type="ECO:0000256" key="1">
    <source>
        <dbReference type="SAM" id="MobiDB-lite"/>
    </source>
</evidence>
<accession>M0ILE3</accession>
<evidence type="ECO:0000313" key="3">
    <source>
        <dbReference type="Proteomes" id="UP000011508"/>
    </source>
</evidence>
<evidence type="ECO:0000313" key="2">
    <source>
        <dbReference type="EMBL" id="ELZ96678.1"/>
    </source>
</evidence>